<evidence type="ECO:0000313" key="2">
    <source>
        <dbReference type="Proteomes" id="UP000605099"/>
    </source>
</evidence>
<keyword evidence="2" id="KW-1185">Reference proteome</keyword>
<proteinExistence type="predicted"/>
<protein>
    <submittedName>
        <fullName evidence="1">Uncharacterized protein</fullName>
    </submittedName>
</protein>
<reference evidence="2" key="1">
    <citation type="journal article" date="2019" name="Int. J. Syst. Evol. Microbiol.">
        <title>The Global Catalogue of Microorganisms (GCM) 10K type strain sequencing project: providing services to taxonomists for standard genome sequencing and annotation.</title>
        <authorList>
            <consortium name="The Broad Institute Genomics Platform"/>
            <consortium name="The Broad Institute Genome Sequencing Center for Infectious Disease"/>
            <person name="Wu L."/>
            <person name="Ma J."/>
        </authorList>
    </citation>
    <scope>NUCLEOTIDE SEQUENCE [LARGE SCALE GENOMIC DNA]</scope>
    <source>
        <strain evidence="2">CGMCC 1.6784</strain>
    </source>
</reference>
<dbReference type="Proteomes" id="UP000605099">
    <property type="component" value="Unassembled WGS sequence"/>
</dbReference>
<accession>A0ABQ2JPW3</accession>
<gene>
    <name evidence="1" type="ORF">GCM10011349_25680</name>
</gene>
<dbReference type="EMBL" id="BMLK01000011">
    <property type="protein sequence ID" value="GGN52313.1"/>
    <property type="molecule type" value="Genomic_DNA"/>
</dbReference>
<evidence type="ECO:0000313" key="1">
    <source>
        <dbReference type="EMBL" id="GGN52313.1"/>
    </source>
</evidence>
<comment type="caution">
    <text evidence="1">The sequence shown here is derived from an EMBL/GenBank/DDBJ whole genome shotgun (WGS) entry which is preliminary data.</text>
</comment>
<sequence>MVDKPRRYTELAGDRADVKRVYPPAAGHVFQGRDKARAIECRTFGLGPPATARWRQGNVRWLGHGGTLEVVGRGVHVRCFQPNIIDATFPRVAFGMAAAQRLCCFRMK</sequence>
<name>A0ABQ2JPW3_9SPHN</name>
<organism evidence="1 2">
    <name type="scientific">Novosphingobium indicum</name>
    <dbReference type="NCBI Taxonomy" id="462949"/>
    <lineage>
        <taxon>Bacteria</taxon>
        <taxon>Pseudomonadati</taxon>
        <taxon>Pseudomonadota</taxon>
        <taxon>Alphaproteobacteria</taxon>
        <taxon>Sphingomonadales</taxon>
        <taxon>Sphingomonadaceae</taxon>
        <taxon>Novosphingobium</taxon>
    </lineage>
</organism>